<sequence>MTEPTENYRMTPEQLQLAGSLLYGNQWQTDLARALEIDSRRIRDWLSGRRPIPVGIWNEVISLLEQNSVDTLSYAQRLKEQFETIKESIPENKTT</sequence>
<accession>A0A2U3N538</accession>
<evidence type="ECO:0000313" key="2">
    <source>
        <dbReference type="Proteomes" id="UP000245974"/>
    </source>
</evidence>
<reference evidence="2" key="1">
    <citation type="submission" date="2018-03" db="EMBL/GenBank/DDBJ databases">
        <authorList>
            <person name="Blom J."/>
        </authorList>
    </citation>
    <scope>NUCLEOTIDE SEQUENCE [LARGE SCALE GENOMIC DNA]</scope>
    <source>
        <strain evidence="2">KPC-SM-21</strain>
    </source>
</reference>
<protein>
    <submittedName>
        <fullName evidence="1">Uncharacterized protein</fullName>
    </submittedName>
</protein>
<name>A0A2U3N538_9GAMM</name>
<proteinExistence type="predicted"/>
<evidence type="ECO:0000313" key="1">
    <source>
        <dbReference type="EMBL" id="SPL72669.1"/>
    </source>
</evidence>
<organism evidence="1 2">
    <name type="scientific">Acinetobacter stercoris</name>
    <dbReference type="NCBI Taxonomy" id="2126983"/>
    <lineage>
        <taxon>Bacteria</taxon>
        <taxon>Pseudomonadati</taxon>
        <taxon>Pseudomonadota</taxon>
        <taxon>Gammaproteobacteria</taxon>
        <taxon>Moraxellales</taxon>
        <taxon>Moraxellaceae</taxon>
        <taxon>Acinetobacter</taxon>
    </lineage>
</organism>
<dbReference type="Proteomes" id="UP000245974">
    <property type="component" value="Unassembled WGS sequence"/>
</dbReference>
<gene>
    <name evidence="1" type="ORF">KPC_3847</name>
</gene>
<dbReference type="EMBL" id="OOGT01000448">
    <property type="protein sequence ID" value="SPL72669.1"/>
    <property type="molecule type" value="Genomic_DNA"/>
</dbReference>
<dbReference type="AlphaFoldDB" id="A0A2U3N538"/>
<keyword evidence="2" id="KW-1185">Reference proteome</keyword>
<dbReference type="InParanoid" id="A0A2U3N538"/>
<dbReference type="RefSeq" id="WP_171334574.1">
    <property type="nucleotide sequence ID" value="NZ_OOGT01000448.1"/>
</dbReference>